<feature type="binding site" evidence="3">
    <location>
        <position position="240"/>
    </location>
    <ligand>
        <name>phosphoenolpyruvate</name>
        <dbReference type="ChEBI" id="CHEBI:58702"/>
    </ligand>
</feature>
<dbReference type="UniPathway" id="UPA00053">
    <property type="reaction ID" value="UER00084"/>
</dbReference>
<dbReference type="GeneID" id="300097646"/>
<keyword evidence="3" id="KW-0464">Manganese</keyword>
<dbReference type="RefSeq" id="WP_031180461.1">
    <property type="nucleotide sequence ID" value="NZ_CP032229.1"/>
</dbReference>
<evidence type="ECO:0000313" key="6">
    <source>
        <dbReference type="Proteomes" id="UP000292547"/>
    </source>
</evidence>
<dbReference type="OrthoDB" id="9766852at2"/>
<comment type="cofactor">
    <cofactor evidence="3">
        <name>Mn(2+)</name>
        <dbReference type="ChEBI" id="CHEBI:29035"/>
    </cofactor>
    <cofactor evidence="3">
        <name>Co(2+)</name>
        <dbReference type="ChEBI" id="CHEBI:48828"/>
    </cofactor>
    <cofactor evidence="3">
        <name>Cd(2+)</name>
        <dbReference type="ChEBI" id="CHEBI:48775"/>
    </cofactor>
    <text evidence="3">Binds 1 divalent cation per subunit. The enzyme is active with manganese, cobalt or cadmium ions.</text>
</comment>
<evidence type="ECO:0000256" key="4">
    <source>
        <dbReference type="RuleBase" id="RU363071"/>
    </source>
</evidence>
<feature type="binding site" evidence="3">
    <location>
        <position position="70"/>
    </location>
    <ligand>
        <name>Mn(2+)</name>
        <dbReference type="ChEBI" id="CHEBI:29035"/>
    </ligand>
</feature>
<dbReference type="PANTHER" id="PTHR21337">
    <property type="entry name" value="PHOSPHO-2-DEHYDRO-3-DEOXYHEPTONATE ALDOLASE 1, 2"/>
    <property type="match status" value="1"/>
</dbReference>
<dbReference type="GO" id="GO:0009073">
    <property type="term" value="P:aromatic amino acid family biosynthetic process"/>
    <property type="evidence" value="ECO:0007669"/>
    <property type="project" value="UniProtKB-KW"/>
</dbReference>
<keyword evidence="4" id="KW-0028">Amino-acid biosynthesis</keyword>
<keyword evidence="4" id="KW-0057">Aromatic amino acid biosynthesis</keyword>
<feature type="binding site" evidence="3">
    <location>
        <position position="109"/>
    </location>
    <ligand>
        <name>phosphoenolpyruvate</name>
        <dbReference type="ChEBI" id="CHEBI:58702"/>
    </ligand>
</feature>
<dbReference type="InterPro" id="IPR002480">
    <property type="entry name" value="DAHP_synth_2"/>
</dbReference>
<keyword evidence="2 4" id="KW-0808">Transferase</keyword>
<evidence type="ECO:0000313" key="5">
    <source>
        <dbReference type="EMBL" id="QBJ89156.1"/>
    </source>
</evidence>
<protein>
    <recommendedName>
        <fullName evidence="4">Phospho-2-dehydro-3-deoxyheptonate aldolase</fullName>
        <ecNumber evidence="4">2.5.1.54</ecNumber>
    </recommendedName>
</protein>
<feature type="binding site" evidence="3">
    <location>
        <begin position="217"/>
        <end position="218"/>
    </location>
    <ligand>
        <name>phosphoenolpyruvate</name>
        <dbReference type="ChEBI" id="CHEBI:58702"/>
    </ligand>
</feature>
<name>A0A4V0ZYY0_STRSO</name>
<evidence type="ECO:0000256" key="3">
    <source>
        <dbReference type="PIRSR" id="PIRSR602480-1"/>
    </source>
</evidence>
<dbReference type="Gene3D" id="3.20.20.70">
    <property type="entry name" value="Aldolase class I"/>
    <property type="match status" value="1"/>
</dbReference>
<sequence length="393" mass="42309">MRPSLQSLQDLHASLALQQPQWDDARPVERVRATLRTCPPLVTADAAEGLRRLLADVAAGRALLLQAGDCAEDPAESTPRHVRRKTDLLDHLAETAGAVTGKPVLRVGRIAGQFAKPRSKPVEQVGGTTLPVFRGHMVNAPEADPVSRRADPERILTCHRAAQEIVRELADINAGRPPAEQVWTSHEALLLDYELPMLRQDGTRPYLGSTHLPWIGERTRQPDGAHVRLLAEVLNPVACKIGSGTTTDDVTALAARLDPHREPGRLVLVARMGTDFVASRLPPLVEAVRAAGHPAIWLCDPMHGNTITSPAGHKTRLVDAMLAEVGGFGTALAESGGVNGGLHLETTPDDVTECAADVSQLGSVGDRHTTFCDPRLNPDQALRMVTGWAHTLR</sequence>
<dbReference type="Pfam" id="PF01474">
    <property type="entry name" value="DAHP_synth_2"/>
    <property type="match status" value="2"/>
</dbReference>
<feature type="binding site" evidence="3">
    <location>
        <position position="345"/>
    </location>
    <ligand>
        <name>Mn(2+)</name>
        <dbReference type="ChEBI" id="CHEBI:29035"/>
    </ligand>
</feature>
<dbReference type="GO" id="GO:0003849">
    <property type="term" value="F:3-deoxy-7-phosphoheptulonate synthase activity"/>
    <property type="evidence" value="ECO:0007669"/>
    <property type="project" value="UniProtKB-EC"/>
</dbReference>
<dbReference type="GO" id="GO:0009423">
    <property type="term" value="P:chorismate biosynthetic process"/>
    <property type="evidence" value="ECO:0007669"/>
    <property type="project" value="UniProtKB-UniPathway"/>
</dbReference>
<feature type="binding site" evidence="3">
    <location>
        <position position="271"/>
    </location>
    <ligand>
        <name>phosphoenolpyruvate</name>
        <dbReference type="ChEBI" id="CHEBI:58702"/>
    </ligand>
</feature>
<dbReference type="GO" id="GO:0008652">
    <property type="term" value="P:amino acid biosynthetic process"/>
    <property type="evidence" value="ECO:0007669"/>
    <property type="project" value="UniProtKB-KW"/>
</dbReference>
<proteinExistence type="inferred from homology"/>
<dbReference type="InterPro" id="IPR013785">
    <property type="entry name" value="Aldolase_TIM"/>
</dbReference>
<comment type="similarity">
    <text evidence="1 4">Belongs to the class-II DAHP synthase family.</text>
</comment>
<dbReference type="EC" id="2.5.1.54" evidence="4"/>
<gene>
    <name evidence="5" type="ORF">D0Z67_01720</name>
</gene>
<dbReference type="EMBL" id="CP032229">
    <property type="protein sequence ID" value="QBJ89156.1"/>
    <property type="molecule type" value="Genomic_DNA"/>
</dbReference>
<dbReference type="Proteomes" id="UP000292547">
    <property type="component" value="Chromosome"/>
</dbReference>
<evidence type="ECO:0000256" key="2">
    <source>
        <dbReference type="ARBA" id="ARBA00022679"/>
    </source>
</evidence>
<comment type="pathway">
    <text evidence="4">Metabolic intermediate biosynthesis; chorismate biosynthesis; chorismate from D-erythrose 4-phosphate and phosphoenolpyruvate: step 1/7.</text>
</comment>
<accession>A0A4V0ZYY0</accession>
<organism evidence="5 6">
    <name type="scientific">Streptomyces seoulensis</name>
    <dbReference type="NCBI Taxonomy" id="73044"/>
    <lineage>
        <taxon>Bacteria</taxon>
        <taxon>Bacillati</taxon>
        <taxon>Actinomycetota</taxon>
        <taxon>Actinomycetes</taxon>
        <taxon>Kitasatosporales</taxon>
        <taxon>Streptomycetaceae</taxon>
        <taxon>Streptomyces</taxon>
    </lineage>
</organism>
<feature type="binding site" evidence="3">
    <location>
        <position position="303"/>
    </location>
    <ligand>
        <name>Mn(2+)</name>
        <dbReference type="ChEBI" id="CHEBI:29035"/>
    </ligand>
</feature>
<dbReference type="KEGG" id="sseo:D0Z67_01720"/>
<keyword evidence="3" id="KW-0104">Cadmium</keyword>
<feature type="binding site" evidence="3">
    <location>
        <position position="373"/>
    </location>
    <ligand>
        <name>Mn(2+)</name>
        <dbReference type="ChEBI" id="CHEBI:29035"/>
    </ligand>
</feature>
<dbReference type="AlphaFoldDB" id="A0A4V0ZYY0"/>
<dbReference type="SUPFAM" id="SSF51569">
    <property type="entry name" value="Aldolase"/>
    <property type="match status" value="1"/>
</dbReference>
<evidence type="ECO:0000256" key="1">
    <source>
        <dbReference type="ARBA" id="ARBA00008911"/>
    </source>
</evidence>
<dbReference type="STRING" id="73044.GCA_000725795_02152"/>
<keyword evidence="6" id="KW-1185">Reference proteome</keyword>
<reference evidence="5 6" key="1">
    <citation type="submission" date="2018-08" db="EMBL/GenBank/DDBJ databases">
        <title>The complete genome sequence of Streptomyces seoulensis, a pioneer strain for nickel superoxide dismutase discovery.</title>
        <authorList>
            <person name="Shin J."/>
            <person name="Lee J.-S."/>
            <person name="Lee E.-J."/>
            <person name="Youn H.-D."/>
        </authorList>
    </citation>
    <scope>NUCLEOTIDE SEQUENCE [LARGE SCALE GENOMIC DNA]</scope>
    <source>
        <strain evidence="5 6">KCTC 9819</strain>
    </source>
</reference>
<keyword evidence="3" id="KW-0170">Cobalt</keyword>
<dbReference type="PANTHER" id="PTHR21337:SF0">
    <property type="entry name" value="PHOSPHO-2-DEHYDRO-3-DEOXYHEPTONATE ALDOLASE"/>
    <property type="match status" value="1"/>
</dbReference>
<comment type="catalytic activity">
    <reaction evidence="4">
        <text>D-erythrose 4-phosphate + phosphoenolpyruvate + H2O = 7-phospho-2-dehydro-3-deoxy-D-arabino-heptonate + phosphate</text>
        <dbReference type="Rhea" id="RHEA:14717"/>
        <dbReference type="ChEBI" id="CHEBI:15377"/>
        <dbReference type="ChEBI" id="CHEBI:16897"/>
        <dbReference type="ChEBI" id="CHEBI:43474"/>
        <dbReference type="ChEBI" id="CHEBI:58394"/>
        <dbReference type="ChEBI" id="CHEBI:58702"/>
        <dbReference type="EC" id="2.5.1.54"/>
    </reaction>
</comment>